<proteinExistence type="predicted"/>
<dbReference type="EMBL" id="CP144745">
    <property type="protein sequence ID" value="WVZ49096.1"/>
    <property type="molecule type" value="Genomic_DNA"/>
</dbReference>
<feature type="non-terminal residue" evidence="1">
    <location>
        <position position="1"/>
    </location>
</feature>
<organism evidence="1 2">
    <name type="scientific">Paspalum notatum var. saurae</name>
    <dbReference type="NCBI Taxonomy" id="547442"/>
    <lineage>
        <taxon>Eukaryota</taxon>
        <taxon>Viridiplantae</taxon>
        <taxon>Streptophyta</taxon>
        <taxon>Embryophyta</taxon>
        <taxon>Tracheophyta</taxon>
        <taxon>Spermatophyta</taxon>
        <taxon>Magnoliopsida</taxon>
        <taxon>Liliopsida</taxon>
        <taxon>Poales</taxon>
        <taxon>Poaceae</taxon>
        <taxon>PACMAD clade</taxon>
        <taxon>Panicoideae</taxon>
        <taxon>Andropogonodae</taxon>
        <taxon>Paspaleae</taxon>
        <taxon>Paspalinae</taxon>
        <taxon>Paspalum</taxon>
    </lineage>
</organism>
<dbReference type="AlphaFoldDB" id="A0AAQ3SEL0"/>
<protein>
    <submittedName>
        <fullName evidence="1">Uncharacterized protein</fullName>
    </submittedName>
</protein>
<sequence>MQKEESNISKFNSEVQSSQ</sequence>
<name>A0AAQ3SEL0_PASNO</name>
<accession>A0AAQ3SEL0</accession>
<keyword evidence="2" id="KW-1185">Reference proteome</keyword>
<dbReference type="Proteomes" id="UP001341281">
    <property type="component" value="Chromosome 01"/>
</dbReference>
<evidence type="ECO:0000313" key="2">
    <source>
        <dbReference type="Proteomes" id="UP001341281"/>
    </source>
</evidence>
<evidence type="ECO:0000313" key="1">
    <source>
        <dbReference type="EMBL" id="WVZ49096.1"/>
    </source>
</evidence>
<reference evidence="1 2" key="1">
    <citation type="submission" date="2024-02" db="EMBL/GenBank/DDBJ databases">
        <title>High-quality chromosome-scale genome assembly of Pensacola bahiagrass (Paspalum notatum Flugge var. saurae).</title>
        <authorList>
            <person name="Vega J.M."/>
            <person name="Podio M."/>
            <person name="Orjuela J."/>
            <person name="Siena L.A."/>
            <person name="Pessino S.C."/>
            <person name="Combes M.C."/>
            <person name="Mariac C."/>
            <person name="Albertini E."/>
            <person name="Pupilli F."/>
            <person name="Ortiz J.P.A."/>
            <person name="Leblanc O."/>
        </authorList>
    </citation>
    <scope>NUCLEOTIDE SEQUENCE [LARGE SCALE GENOMIC DNA]</scope>
    <source>
        <strain evidence="1">R1</strain>
        <tissue evidence="1">Leaf</tissue>
    </source>
</reference>
<gene>
    <name evidence="1" type="ORF">U9M48_000477</name>
</gene>